<dbReference type="OrthoDB" id="9811552at2"/>
<dbReference type="Proteomes" id="UP000198752">
    <property type="component" value="Unassembled WGS sequence"/>
</dbReference>
<gene>
    <name evidence="5" type="ORF">SAMN02982927_02773</name>
</gene>
<dbReference type="AlphaFoldDB" id="A0A1I2UT37"/>
<protein>
    <submittedName>
        <fullName evidence="5">Amino acid ABC transporter substrate-binding protein, PAAT family (TC 3.A.1.3.-)</fullName>
    </submittedName>
</protein>
<evidence type="ECO:0000259" key="4">
    <source>
        <dbReference type="SMART" id="SM00079"/>
    </source>
</evidence>
<dbReference type="RefSeq" id="WP_093673947.1">
    <property type="nucleotide sequence ID" value="NZ_FOOY01000022.1"/>
</dbReference>
<evidence type="ECO:0000256" key="2">
    <source>
        <dbReference type="SAM" id="SignalP"/>
    </source>
</evidence>
<keyword evidence="6" id="KW-1185">Reference proteome</keyword>
<dbReference type="Gene3D" id="3.40.190.10">
    <property type="entry name" value="Periplasmic binding protein-like II"/>
    <property type="match status" value="2"/>
</dbReference>
<evidence type="ECO:0000313" key="6">
    <source>
        <dbReference type="Proteomes" id="UP000198752"/>
    </source>
</evidence>
<feature type="signal peptide" evidence="2">
    <location>
        <begin position="1"/>
        <end position="23"/>
    </location>
</feature>
<name>A0A1I2UT37_9BACL</name>
<organism evidence="5 6">
    <name type="scientific">Sporolactobacillus nakayamae</name>
    <dbReference type="NCBI Taxonomy" id="269670"/>
    <lineage>
        <taxon>Bacteria</taxon>
        <taxon>Bacillati</taxon>
        <taxon>Bacillota</taxon>
        <taxon>Bacilli</taxon>
        <taxon>Bacillales</taxon>
        <taxon>Sporolactobacillaceae</taxon>
        <taxon>Sporolactobacillus</taxon>
    </lineage>
</organism>
<dbReference type="STRING" id="269670.SAMN02982927_02773"/>
<accession>A0A1I2UT37</accession>
<keyword evidence="1 2" id="KW-0732">Signal</keyword>
<dbReference type="EMBL" id="FOOY01000022">
    <property type="protein sequence ID" value="SFG78957.1"/>
    <property type="molecule type" value="Genomic_DNA"/>
</dbReference>
<evidence type="ECO:0000256" key="1">
    <source>
        <dbReference type="ARBA" id="ARBA00022729"/>
    </source>
</evidence>
<evidence type="ECO:0000259" key="3">
    <source>
        <dbReference type="SMART" id="SM00062"/>
    </source>
</evidence>
<dbReference type="GO" id="GO:0016020">
    <property type="term" value="C:membrane"/>
    <property type="evidence" value="ECO:0007669"/>
    <property type="project" value="InterPro"/>
</dbReference>
<feature type="domain" description="Ionotropic glutamate receptor C-terminal" evidence="4">
    <location>
        <begin position="43"/>
        <end position="262"/>
    </location>
</feature>
<reference evidence="6" key="1">
    <citation type="submission" date="2016-10" db="EMBL/GenBank/DDBJ databases">
        <authorList>
            <person name="Varghese N."/>
            <person name="Submissions S."/>
        </authorList>
    </citation>
    <scope>NUCLEOTIDE SEQUENCE [LARGE SCALE GENOMIC DNA]</scope>
    <source>
        <strain evidence="6">ATCC 700379</strain>
    </source>
</reference>
<dbReference type="Pfam" id="PF00497">
    <property type="entry name" value="SBP_bac_3"/>
    <property type="match status" value="1"/>
</dbReference>
<feature type="chain" id="PRO_5011464294" evidence="2">
    <location>
        <begin position="24"/>
        <end position="269"/>
    </location>
</feature>
<proteinExistence type="predicted"/>
<dbReference type="SUPFAM" id="SSF53850">
    <property type="entry name" value="Periplasmic binding protein-like II"/>
    <property type="match status" value="1"/>
</dbReference>
<feature type="domain" description="Solute-binding protein family 3/N-terminal" evidence="3">
    <location>
        <begin position="43"/>
        <end position="262"/>
    </location>
</feature>
<dbReference type="PANTHER" id="PTHR35936:SF17">
    <property type="entry name" value="ARGININE-BINDING EXTRACELLULAR PROTEIN ARTP"/>
    <property type="match status" value="1"/>
</dbReference>
<dbReference type="GO" id="GO:0015276">
    <property type="term" value="F:ligand-gated monoatomic ion channel activity"/>
    <property type="evidence" value="ECO:0007669"/>
    <property type="project" value="InterPro"/>
</dbReference>
<dbReference type="SMART" id="SM00062">
    <property type="entry name" value="PBPb"/>
    <property type="match status" value="1"/>
</dbReference>
<dbReference type="PROSITE" id="PS51257">
    <property type="entry name" value="PROKAR_LIPOPROTEIN"/>
    <property type="match status" value="1"/>
</dbReference>
<dbReference type="InterPro" id="IPR001638">
    <property type="entry name" value="Solute-binding_3/MltF_N"/>
</dbReference>
<dbReference type="SMART" id="SM00079">
    <property type="entry name" value="PBPe"/>
    <property type="match status" value="1"/>
</dbReference>
<dbReference type="InterPro" id="IPR001320">
    <property type="entry name" value="Iontro_rcpt_C"/>
</dbReference>
<evidence type="ECO:0000313" key="5">
    <source>
        <dbReference type="EMBL" id="SFG78957.1"/>
    </source>
</evidence>
<sequence>MGKRVFKIISALSFVFIMMFSLAACGSNGDKKTGLEKIKAKGTLVVGLSAATPPYEFHYSNNGKNELKGADLELVKRIAKQMDVKYEIKDMDFDGLLPALQSGKIDMIVSAMSPTPEREKAADFSKVYYKSTNVFVVKKSELSKYAKPSALKNATVATINSSTQQAVTQKYFPKAHLKLFGKSNDLALAVAHNKADAMLVDVPTAELLIRANPSLAQTNLKYNDDTAGAAIAMPNHSSKDLKDAVNTAITKYKGQYEKWIIEQVKYVKE</sequence>
<dbReference type="PANTHER" id="PTHR35936">
    <property type="entry name" value="MEMBRANE-BOUND LYTIC MUREIN TRANSGLYCOSYLASE F"/>
    <property type="match status" value="1"/>
</dbReference>